<dbReference type="EMBL" id="CP022098">
    <property type="protein sequence ID" value="ATB42938.1"/>
    <property type="molecule type" value="Genomic_DNA"/>
</dbReference>
<proteinExistence type="predicted"/>
<evidence type="ECO:0000313" key="3">
    <source>
        <dbReference type="Proteomes" id="UP000217257"/>
    </source>
</evidence>
<protein>
    <submittedName>
        <fullName evidence="2">Uncharacterized protein</fullName>
    </submittedName>
</protein>
<dbReference type="Proteomes" id="UP000217257">
    <property type="component" value="Chromosome"/>
</dbReference>
<evidence type="ECO:0000313" key="2">
    <source>
        <dbReference type="EMBL" id="ATB42938.1"/>
    </source>
</evidence>
<dbReference type="KEGG" id="cfus:CYFUS_008417"/>
<accession>A0A250JH63</accession>
<sequence length="103" mass="11991">MEVIHLRHALSLVRHVLAIPIHEQDALEVLGQDMRRRQPRDTTANHYRSRHDKGSWDSFVCIQPRRQRHHPGGGERTPHPGPPSYLGAMDTMRPSRQIFWSSE</sequence>
<dbReference type="AlphaFoldDB" id="A0A250JH63"/>
<feature type="region of interest" description="Disordered" evidence="1">
    <location>
        <begin position="32"/>
        <end position="90"/>
    </location>
</feature>
<organism evidence="2 3">
    <name type="scientific">Cystobacter fuscus</name>
    <dbReference type="NCBI Taxonomy" id="43"/>
    <lineage>
        <taxon>Bacteria</taxon>
        <taxon>Pseudomonadati</taxon>
        <taxon>Myxococcota</taxon>
        <taxon>Myxococcia</taxon>
        <taxon>Myxococcales</taxon>
        <taxon>Cystobacterineae</taxon>
        <taxon>Archangiaceae</taxon>
        <taxon>Cystobacter</taxon>
    </lineage>
</organism>
<evidence type="ECO:0000256" key="1">
    <source>
        <dbReference type="SAM" id="MobiDB-lite"/>
    </source>
</evidence>
<reference evidence="2 3" key="1">
    <citation type="submission" date="2017-06" db="EMBL/GenBank/DDBJ databases">
        <title>Sequencing and comparative analysis of myxobacterial genomes.</title>
        <authorList>
            <person name="Rupp O."/>
            <person name="Goesmann A."/>
            <person name="Sogaard-Andersen L."/>
        </authorList>
    </citation>
    <scope>NUCLEOTIDE SEQUENCE [LARGE SCALE GENOMIC DNA]</scope>
    <source>
        <strain evidence="2 3">DSM 52655</strain>
    </source>
</reference>
<name>A0A250JH63_9BACT</name>
<gene>
    <name evidence="2" type="ORF">CYFUS_008417</name>
</gene>